<accession>A0AAD4ESP9</accession>
<dbReference type="Proteomes" id="UP001197093">
    <property type="component" value="Unassembled WGS sequence"/>
</dbReference>
<dbReference type="AlphaFoldDB" id="A0AAD4ESP9"/>
<name>A0AAD4ESP9_9PEZI</name>
<sequence>MATGSHAIVLTWHEVGRVSIRNLDDGTRTERAGVYPPSGFLVVDELASTVTFILDGIDGGAPTAYPLLMDEETRAPATVLYAGASSDLDFVGIFSVDSPLFHAFFEAPSDVPGAVALAAPVVFWLEPVRFPGVEAEERGRFAPVIFEGLRAYRMWATKGSVIAVMEIDCGEG</sequence>
<organism evidence="1 2">
    <name type="scientific">Staphylotrichum longicolle</name>
    <dbReference type="NCBI Taxonomy" id="669026"/>
    <lineage>
        <taxon>Eukaryota</taxon>
        <taxon>Fungi</taxon>
        <taxon>Dikarya</taxon>
        <taxon>Ascomycota</taxon>
        <taxon>Pezizomycotina</taxon>
        <taxon>Sordariomycetes</taxon>
        <taxon>Sordariomycetidae</taxon>
        <taxon>Sordariales</taxon>
        <taxon>Chaetomiaceae</taxon>
        <taxon>Staphylotrichum</taxon>
    </lineage>
</organism>
<dbReference type="EMBL" id="JAHCVI010000005">
    <property type="protein sequence ID" value="KAG7284737.1"/>
    <property type="molecule type" value="Genomic_DNA"/>
</dbReference>
<evidence type="ECO:0000313" key="2">
    <source>
        <dbReference type="Proteomes" id="UP001197093"/>
    </source>
</evidence>
<proteinExistence type="predicted"/>
<reference evidence="1" key="1">
    <citation type="submission" date="2023-02" db="EMBL/GenBank/DDBJ databases">
        <authorList>
            <person name="Palmer J.M."/>
        </authorList>
    </citation>
    <scope>NUCLEOTIDE SEQUENCE</scope>
    <source>
        <strain evidence="1">FW57</strain>
    </source>
</reference>
<comment type="caution">
    <text evidence="1">The sequence shown here is derived from an EMBL/GenBank/DDBJ whole genome shotgun (WGS) entry which is preliminary data.</text>
</comment>
<keyword evidence="2" id="KW-1185">Reference proteome</keyword>
<gene>
    <name evidence="1" type="ORF">NEMBOFW57_009348</name>
</gene>
<protein>
    <submittedName>
        <fullName evidence="1">Uncharacterized protein</fullName>
    </submittedName>
</protein>
<evidence type="ECO:0000313" key="1">
    <source>
        <dbReference type="EMBL" id="KAG7284737.1"/>
    </source>
</evidence>